<keyword evidence="2" id="KW-1185">Reference proteome</keyword>
<organism evidence="1 2">
    <name type="scientific">Symbiopectobacterium purcellii</name>
    <dbReference type="NCBI Taxonomy" id="2871826"/>
    <lineage>
        <taxon>Bacteria</taxon>
        <taxon>Pseudomonadati</taxon>
        <taxon>Pseudomonadota</taxon>
        <taxon>Gammaproteobacteria</taxon>
        <taxon>Enterobacterales</taxon>
        <taxon>Enterobacteriaceae</taxon>
    </lineage>
</organism>
<dbReference type="EMBL" id="CP081864">
    <property type="protein sequence ID" value="QZN95424.1"/>
    <property type="molecule type" value="Genomic_DNA"/>
</dbReference>
<dbReference type="RefSeq" id="WP_222158524.1">
    <property type="nucleotide sequence ID" value="NZ_CP081864.1"/>
</dbReference>
<dbReference type="Proteomes" id="UP000825886">
    <property type="component" value="Chromosome"/>
</dbReference>
<proteinExistence type="predicted"/>
<reference evidence="1 2" key="1">
    <citation type="submission" date="2021-08" db="EMBL/GenBank/DDBJ databases">
        <title>Culture and genomic analysis of Symbiopectobacterium purcellii sp. nov. gen. nov., isolated from the leafhopper Empoasca decipiens.</title>
        <authorList>
            <person name="Nadal-Jimenez P."/>
            <person name="Siozios S."/>
            <person name="Halliday N."/>
            <person name="Camara M."/>
            <person name="Hurst G.D.D."/>
        </authorList>
    </citation>
    <scope>NUCLEOTIDE SEQUENCE [LARGE SCALE GENOMIC DNA]</scope>
    <source>
        <strain evidence="1 2">SyEd1</strain>
    </source>
</reference>
<evidence type="ECO:0000313" key="1">
    <source>
        <dbReference type="EMBL" id="QZN95424.1"/>
    </source>
</evidence>
<gene>
    <name evidence="1" type="ORF">K6K13_19930</name>
</gene>
<evidence type="ECO:0000313" key="2">
    <source>
        <dbReference type="Proteomes" id="UP000825886"/>
    </source>
</evidence>
<accession>A0ABX9APK5</accession>
<name>A0ABX9APK5_9ENTR</name>
<sequence>MNNDVLLIVLTEDRWLYAGLAALMPEMVCRLSGFLAHRQPRVVRVARHIIIVVDSRILFRGEWSGIQAQQAGCPRHRPGTDADGASSSAAFFIRGQCAAAVETDGKAATDAVLTPA</sequence>
<protein>
    <submittedName>
        <fullName evidence="1">Uncharacterized protein</fullName>
    </submittedName>
</protein>